<dbReference type="OrthoDB" id="1600564at2759"/>
<proteinExistence type="inferred from homology"/>
<dbReference type="AlphaFoldDB" id="A0A1Q3AMD7"/>
<evidence type="ECO:0000313" key="4">
    <source>
        <dbReference type="Proteomes" id="UP000187406"/>
    </source>
</evidence>
<evidence type="ECO:0000256" key="1">
    <source>
        <dbReference type="ARBA" id="ARBA00008668"/>
    </source>
</evidence>
<keyword evidence="2" id="KW-0732">Signal</keyword>
<dbReference type="SUPFAM" id="SSF52266">
    <property type="entry name" value="SGNH hydrolase"/>
    <property type="match status" value="1"/>
</dbReference>
<dbReference type="Gene3D" id="3.40.50.1110">
    <property type="entry name" value="SGNH hydrolase"/>
    <property type="match status" value="1"/>
</dbReference>
<dbReference type="GO" id="GO:0005576">
    <property type="term" value="C:extracellular region"/>
    <property type="evidence" value="ECO:0007669"/>
    <property type="project" value="TreeGrafter"/>
</dbReference>
<dbReference type="Proteomes" id="UP000187406">
    <property type="component" value="Unassembled WGS sequence"/>
</dbReference>
<feature type="signal peptide" evidence="2">
    <location>
        <begin position="1"/>
        <end position="30"/>
    </location>
</feature>
<keyword evidence="4" id="KW-1185">Reference proteome</keyword>
<dbReference type="InterPro" id="IPR036514">
    <property type="entry name" value="SGNH_hydro_sf"/>
</dbReference>
<name>A0A1Q3AMD7_CEPFO</name>
<dbReference type="EMBL" id="BDDD01000005">
    <property type="protein sequence ID" value="GAV56703.1"/>
    <property type="molecule type" value="Genomic_DNA"/>
</dbReference>
<dbReference type="InterPro" id="IPR035669">
    <property type="entry name" value="SGNH_plant_lipase-like"/>
</dbReference>
<organism evidence="3 4">
    <name type="scientific">Cephalotus follicularis</name>
    <name type="common">Albany pitcher plant</name>
    <dbReference type="NCBI Taxonomy" id="3775"/>
    <lineage>
        <taxon>Eukaryota</taxon>
        <taxon>Viridiplantae</taxon>
        <taxon>Streptophyta</taxon>
        <taxon>Embryophyta</taxon>
        <taxon>Tracheophyta</taxon>
        <taxon>Spermatophyta</taxon>
        <taxon>Magnoliopsida</taxon>
        <taxon>eudicotyledons</taxon>
        <taxon>Gunneridae</taxon>
        <taxon>Pentapetalae</taxon>
        <taxon>rosids</taxon>
        <taxon>fabids</taxon>
        <taxon>Oxalidales</taxon>
        <taxon>Cephalotaceae</taxon>
        <taxon>Cephalotus</taxon>
    </lineage>
</organism>
<dbReference type="Pfam" id="PF00657">
    <property type="entry name" value="Lipase_GDSL"/>
    <property type="match status" value="1"/>
</dbReference>
<dbReference type="InParanoid" id="A0A1Q3AMD7"/>
<comment type="similarity">
    <text evidence="1">Belongs to the 'GDSL' lipolytic enzyme family.</text>
</comment>
<dbReference type="CDD" id="cd01837">
    <property type="entry name" value="SGNH_plant_lipase_like"/>
    <property type="match status" value="1"/>
</dbReference>
<evidence type="ECO:0000313" key="3">
    <source>
        <dbReference type="EMBL" id="GAV56703.1"/>
    </source>
</evidence>
<protein>
    <submittedName>
        <fullName evidence="3">Lipase_GDSL domain-containing protein</fullName>
    </submittedName>
</protein>
<feature type="chain" id="PRO_5013043617" evidence="2">
    <location>
        <begin position="31"/>
        <end position="366"/>
    </location>
</feature>
<evidence type="ECO:0000256" key="2">
    <source>
        <dbReference type="SAM" id="SignalP"/>
    </source>
</evidence>
<dbReference type="PANTHER" id="PTHR45642:SF95">
    <property type="entry name" value="GDSL-LIKE LIPASE_ACYLHYDROLASE FAMILY PROTEIN, EXPRESSED"/>
    <property type="match status" value="1"/>
</dbReference>
<gene>
    <name evidence="3" type="ORF">CFOL_v3_00245</name>
</gene>
<accession>A0A1Q3AMD7</accession>
<dbReference type="PROSITE" id="PS01098">
    <property type="entry name" value="LIPASE_GDSL_SER"/>
    <property type="match status" value="1"/>
</dbReference>
<sequence>MAFLFMKVFSSLNSLLYPLVLLIHLSTTEAVIKLPGNETVSAVIVFGDSIVDTGNNNNLNSLSKCNFPPYGRDFKGGIPTGRFSNGKVLSDFIVEELGIKELLPAYADPNLKPEDLLTGVSFASGGSGYDPLTPQLASTISLSVQLQHFKEYTEKLKMIVGEERAGTILAKSIYFLVSGSNDIAATYFGTRARESQYDVSSYTDLMVQLASKFVTELYGLGARRIGVSTPIPIGCLPYSRTVAGGIHRECSETYNQAVQLFDAKLSSKLEFLNTNLTNARVVYIDIYNALLDLIKHPKRYGFEIVDRGCCGTGTIETSNLCNQFTPGTCTNVSSYLFWDGAHPTEKAYKIITTPLLKKYINKFFFL</sequence>
<dbReference type="InterPro" id="IPR001087">
    <property type="entry name" value="GDSL"/>
</dbReference>
<dbReference type="InterPro" id="IPR008265">
    <property type="entry name" value="Lipase_GDSL_AS"/>
</dbReference>
<dbReference type="FunFam" id="3.40.50.1110:FF:000003">
    <property type="entry name" value="GDSL esterase/lipase APG"/>
    <property type="match status" value="1"/>
</dbReference>
<dbReference type="InterPro" id="IPR050592">
    <property type="entry name" value="GDSL_lipolytic_enzyme"/>
</dbReference>
<comment type="caution">
    <text evidence="3">The sequence shown here is derived from an EMBL/GenBank/DDBJ whole genome shotgun (WGS) entry which is preliminary data.</text>
</comment>
<dbReference type="GO" id="GO:0016298">
    <property type="term" value="F:lipase activity"/>
    <property type="evidence" value="ECO:0007669"/>
    <property type="project" value="InterPro"/>
</dbReference>
<dbReference type="PANTHER" id="PTHR45642">
    <property type="entry name" value="GDSL ESTERASE/LIPASE EXL3"/>
    <property type="match status" value="1"/>
</dbReference>
<reference evidence="4" key="1">
    <citation type="submission" date="2016-04" db="EMBL/GenBank/DDBJ databases">
        <title>Cephalotus genome sequencing.</title>
        <authorList>
            <person name="Fukushima K."/>
            <person name="Hasebe M."/>
            <person name="Fang X."/>
        </authorList>
    </citation>
    <scope>NUCLEOTIDE SEQUENCE [LARGE SCALE GENOMIC DNA]</scope>
    <source>
        <strain evidence="4">cv. St1</strain>
    </source>
</reference>
<dbReference type="GO" id="GO:0006629">
    <property type="term" value="P:lipid metabolic process"/>
    <property type="evidence" value="ECO:0007669"/>
    <property type="project" value="InterPro"/>
</dbReference>